<dbReference type="InterPro" id="IPR019240">
    <property type="entry name" value="DUF2196"/>
</dbReference>
<dbReference type="Proteomes" id="UP001596002">
    <property type="component" value="Unassembled WGS sequence"/>
</dbReference>
<evidence type="ECO:0000313" key="1">
    <source>
        <dbReference type="EMBL" id="MFC4767587.1"/>
    </source>
</evidence>
<protein>
    <submittedName>
        <fullName evidence="1">DUF2196 domain-containing protein</fullName>
    </submittedName>
</protein>
<sequence>GETINGPSQETRACKEILIPRVLVEEDGGENMNGKNRKDIVRGIQVDIVLKKDQATGKELVAS</sequence>
<dbReference type="EMBL" id="JBHSHC010000078">
    <property type="protein sequence ID" value="MFC4767587.1"/>
    <property type="molecule type" value="Genomic_DNA"/>
</dbReference>
<comment type="caution">
    <text evidence="1">The sequence shown here is derived from an EMBL/GenBank/DDBJ whole genome shotgun (WGS) entry which is preliminary data.</text>
</comment>
<dbReference type="Pfam" id="PF09962">
    <property type="entry name" value="DUF2196"/>
    <property type="match status" value="1"/>
</dbReference>
<proteinExistence type="predicted"/>
<feature type="non-terminal residue" evidence="1">
    <location>
        <position position="1"/>
    </location>
</feature>
<evidence type="ECO:0000313" key="2">
    <source>
        <dbReference type="Proteomes" id="UP001596002"/>
    </source>
</evidence>
<organism evidence="1 2">
    <name type="scientific">Effusibacillus consociatus</name>
    <dbReference type="NCBI Taxonomy" id="1117041"/>
    <lineage>
        <taxon>Bacteria</taxon>
        <taxon>Bacillati</taxon>
        <taxon>Bacillota</taxon>
        <taxon>Bacilli</taxon>
        <taxon>Bacillales</taxon>
        <taxon>Alicyclobacillaceae</taxon>
        <taxon>Effusibacillus</taxon>
    </lineage>
</organism>
<reference evidence="2" key="1">
    <citation type="journal article" date="2019" name="Int. J. Syst. Evol. Microbiol.">
        <title>The Global Catalogue of Microorganisms (GCM) 10K type strain sequencing project: providing services to taxonomists for standard genome sequencing and annotation.</title>
        <authorList>
            <consortium name="The Broad Institute Genomics Platform"/>
            <consortium name="The Broad Institute Genome Sequencing Center for Infectious Disease"/>
            <person name="Wu L."/>
            <person name="Ma J."/>
        </authorList>
    </citation>
    <scope>NUCLEOTIDE SEQUENCE [LARGE SCALE GENOMIC DNA]</scope>
    <source>
        <strain evidence="2">WYCCWR 12678</strain>
    </source>
</reference>
<keyword evidence="2" id="KW-1185">Reference proteome</keyword>
<dbReference type="RefSeq" id="WP_380025510.1">
    <property type="nucleotide sequence ID" value="NZ_JBHSHC010000078.1"/>
</dbReference>
<accession>A0ABV9Q2D4</accession>
<name>A0ABV9Q2D4_9BACL</name>
<gene>
    <name evidence="1" type="ORF">ACFO8Q_09460</name>
</gene>